<accession>A0A8J4VIL6</accession>
<dbReference type="AlphaFoldDB" id="A0A8J4VIL6"/>
<comment type="caution">
    <text evidence="3">The sequence shown here is derived from an EMBL/GenBank/DDBJ whole genome shotgun (WGS) entry which is preliminary data.</text>
</comment>
<name>A0A8J4VIL6_9ROSI</name>
<dbReference type="PANTHER" id="PTHR46250:SF18">
    <property type="entry name" value="MYB_SANT-LIKE DOMAIN-CONTAINING PROTEIN"/>
    <property type="match status" value="1"/>
</dbReference>
<dbReference type="Pfam" id="PF12776">
    <property type="entry name" value="Myb_DNA-bind_3"/>
    <property type="match status" value="1"/>
</dbReference>
<dbReference type="InterPro" id="IPR024752">
    <property type="entry name" value="Myb/SANT-like_dom"/>
</dbReference>
<evidence type="ECO:0000313" key="4">
    <source>
        <dbReference type="Proteomes" id="UP000737018"/>
    </source>
</evidence>
<organism evidence="3 4">
    <name type="scientific">Castanea mollissima</name>
    <name type="common">Chinese chestnut</name>
    <dbReference type="NCBI Taxonomy" id="60419"/>
    <lineage>
        <taxon>Eukaryota</taxon>
        <taxon>Viridiplantae</taxon>
        <taxon>Streptophyta</taxon>
        <taxon>Embryophyta</taxon>
        <taxon>Tracheophyta</taxon>
        <taxon>Spermatophyta</taxon>
        <taxon>Magnoliopsida</taxon>
        <taxon>eudicotyledons</taxon>
        <taxon>Gunneridae</taxon>
        <taxon>Pentapetalae</taxon>
        <taxon>rosids</taxon>
        <taxon>fabids</taxon>
        <taxon>Fagales</taxon>
        <taxon>Fagaceae</taxon>
        <taxon>Castanea</taxon>
    </lineage>
</organism>
<dbReference type="PANTHER" id="PTHR46250">
    <property type="entry name" value="MYB/SANT-LIKE DNA-BINDING DOMAIN PROTEIN-RELATED"/>
    <property type="match status" value="1"/>
</dbReference>
<feature type="region of interest" description="Disordered" evidence="1">
    <location>
        <begin position="162"/>
        <end position="216"/>
    </location>
</feature>
<dbReference type="EMBL" id="JRKL02005420">
    <property type="protein sequence ID" value="KAF3950504.1"/>
    <property type="molecule type" value="Genomic_DNA"/>
</dbReference>
<evidence type="ECO:0000313" key="3">
    <source>
        <dbReference type="EMBL" id="KAF3950504.1"/>
    </source>
</evidence>
<sequence>MENTYSEPVNEGKRGTKFQWTAEEDDKLVECLLELAGDVKWKAENGFKAGFTAKLEELLEKKLPGCGIKASPHIESRYKTLRKQYRAIADMLGPNASGFGWNDNEKMVVVEKQIFEDWVKGHPDAKGLRNKRFPHFDDLALVFGKDRASGDRAQHAIDATEELARGQENQSPTNEAETEKNAGIGEINGNDSGSQTQIPNQGSSSKNLNKKRPRSNDELIETLMETMKDFGKKYEETNGHMATIASCFKIESEEAERRMKVFNELLKIEGLSISERIKAGELLTADTRKCDFFYSLPGDVRYDYVIQVLTDAGVNTLYM</sequence>
<evidence type="ECO:0000259" key="2">
    <source>
        <dbReference type="Pfam" id="PF12776"/>
    </source>
</evidence>
<protein>
    <recommendedName>
        <fullName evidence="2">Myb/SANT-like domain-containing protein</fullName>
    </recommendedName>
</protein>
<dbReference type="OrthoDB" id="1746344at2759"/>
<gene>
    <name evidence="3" type="ORF">CMV_023756</name>
</gene>
<dbReference type="Proteomes" id="UP000737018">
    <property type="component" value="Unassembled WGS sequence"/>
</dbReference>
<proteinExistence type="predicted"/>
<feature type="domain" description="Myb/SANT-like" evidence="2">
    <location>
        <begin position="19"/>
        <end position="114"/>
    </location>
</feature>
<keyword evidence="4" id="KW-1185">Reference proteome</keyword>
<reference evidence="3" key="1">
    <citation type="submission" date="2020-03" db="EMBL/GenBank/DDBJ databases">
        <title>Castanea mollissima Vanexum genome sequencing.</title>
        <authorList>
            <person name="Staton M."/>
        </authorList>
    </citation>
    <scope>NUCLEOTIDE SEQUENCE</scope>
    <source>
        <tissue evidence="3">Leaf</tissue>
    </source>
</reference>
<feature type="compositionally biased region" description="Polar residues" evidence="1">
    <location>
        <begin position="189"/>
        <end position="207"/>
    </location>
</feature>
<evidence type="ECO:0000256" key="1">
    <source>
        <dbReference type="SAM" id="MobiDB-lite"/>
    </source>
</evidence>